<evidence type="ECO:0000313" key="1">
    <source>
        <dbReference type="EMBL" id="MQL90596.1"/>
    </source>
</evidence>
<proteinExistence type="predicted"/>
<gene>
    <name evidence="1" type="ORF">Taro_023180</name>
</gene>
<organism evidence="1 2">
    <name type="scientific">Colocasia esculenta</name>
    <name type="common">Wild taro</name>
    <name type="synonym">Arum esculentum</name>
    <dbReference type="NCBI Taxonomy" id="4460"/>
    <lineage>
        <taxon>Eukaryota</taxon>
        <taxon>Viridiplantae</taxon>
        <taxon>Streptophyta</taxon>
        <taxon>Embryophyta</taxon>
        <taxon>Tracheophyta</taxon>
        <taxon>Spermatophyta</taxon>
        <taxon>Magnoliopsida</taxon>
        <taxon>Liliopsida</taxon>
        <taxon>Araceae</taxon>
        <taxon>Aroideae</taxon>
        <taxon>Colocasieae</taxon>
        <taxon>Colocasia</taxon>
    </lineage>
</organism>
<dbReference type="AlphaFoldDB" id="A0A843V5R1"/>
<accession>A0A843V5R1</accession>
<reference evidence="1" key="1">
    <citation type="submission" date="2017-07" db="EMBL/GenBank/DDBJ databases">
        <title>Taro Niue Genome Assembly and Annotation.</title>
        <authorList>
            <person name="Atibalentja N."/>
            <person name="Keating K."/>
            <person name="Fields C.J."/>
        </authorList>
    </citation>
    <scope>NUCLEOTIDE SEQUENCE</scope>
    <source>
        <strain evidence="1">Niue_2</strain>
        <tissue evidence="1">Leaf</tissue>
    </source>
</reference>
<comment type="caution">
    <text evidence="1">The sequence shown here is derived from an EMBL/GenBank/DDBJ whole genome shotgun (WGS) entry which is preliminary data.</text>
</comment>
<sequence length="80" mass="8935">MGSNRTMTLKVKMEVIRAHNEDCRVHNEDCKCLLRLMCVPVDERVKAATTTSLSPTSEGCYHVDGHGNVFGSYGHSRKLL</sequence>
<name>A0A843V5R1_COLES</name>
<dbReference type="EMBL" id="NMUH01001257">
    <property type="protein sequence ID" value="MQL90596.1"/>
    <property type="molecule type" value="Genomic_DNA"/>
</dbReference>
<evidence type="ECO:0000313" key="2">
    <source>
        <dbReference type="Proteomes" id="UP000652761"/>
    </source>
</evidence>
<keyword evidence="2" id="KW-1185">Reference proteome</keyword>
<dbReference type="Proteomes" id="UP000652761">
    <property type="component" value="Unassembled WGS sequence"/>
</dbReference>
<protein>
    <submittedName>
        <fullName evidence="1">Uncharacterized protein</fullName>
    </submittedName>
</protein>